<dbReference type="PRINTS" id="PR01932">
    <property type="entry name" value="INTRLEUKIN17"/>
</dbReference>
<evidence type="ECO:0000256" key="5">
    <source>
        <dbReference type="ARBA" id="ARBA00022729"/>
    </source>
</evidence>
<reference evidence="8" key="1">
    <citation type="submission" date="2015-01" db="EMBL/GenBank/DDBJ databases">
        <title>Molecular cloning and expression analysis of interleukin 17a/f3 from Ctenopharyngodon idella.</title>
        <authorList>
            <person name="Song X."/>
            <person name="Sun B."/>
            <person name="Bo Y."/>
            <person name="Wu K."/>
            <person name="Gong C."/>
        </authorList>
    </citation>
    <scope>NUCLEOTIDE SEQUENCE</scope>
</reference>
<dbReference type="InterPro" id="IPR029034">
    <property type="entry name" value="Cystine-knot_cytokine"/>
</dbReference>
<sequence>MQLSLVFRAVLLLFLLALILGVECNSSQKKSKRKGKSKRLGIRGKKDKPWFIMDSTLNISMTASPSPSRSLSPWTIETSFDNSRIPVQISEAKCEKRRCITKDGKEDWGLESKPIYYEINVLRRVMGKNATQYALKLETKIVSLGCTCVLPIVVPQN</sequence>
<dbReference type="GO" id="GO:0005615">
    <property type="term" value="C:extracellular space"/>
    <property type="evidence" value="ECO:0007669"/>
    <property type="project" value="UniProtKB-KW"/>
</dbReference>
<evidence type="ECO:0000313" key="8">
    <source>
        <dbReference type="EMBL" id="AKM20920.1"/>
    </source>
</evidence>
<accession>A0A0G3Y512</accession>
<dbReference type="SUPFAM" id="SSF57501">
    <property type="entry name" value="Cystine-knot cytokines"/>
    <property type="match status" value="1"/>
</dbReference>
<keyword evidence="5 6" id="KW-0732">Signal</keyword>
<keyword evidence="4" id="KW-0964">Secreted</keyword>
<protein>
    <submittedName>
        <fullName evidence="7">Interleukin 17a/f3</fullName>
    </submittedName>
</protein>
<feature type="chain" id="PRO_5007404497" evidence="6">
    <location>
        <begin position="22"/>
        <end position="157"/>
    </location>
</feature>
<dbReference type="AlphaFoldDB" id="A0A0G3Y512"/>
<dbReference type="GO" id="GO:0006954">
    <property type="term" value="P:inflammatory response"/>
    <property type="evidence" value="ECO:0007669"/>
    <property type="project" value="InterPro"/>
</dbReference>
<dbReference type="Gene3D" id="2.10.90.10">
    <property type="entry name" value="Cystine-knot cytokines"/>
    <property type="match status" value="1"/>
</dbReference>
<evidence type="ECO:0000256" key="3">
    <source>
        <dbReference type="ARBA" id="ARBA00022514"/>
    </source>
</evidence>
<dbReference type="InterPro" id="IPR010345">
    <property type="entry name" value="IL-17_fam"/>
</dbReference>
<gene>
    <name evidence="7" type="primary">IL17a</name>
    <name evidence="7" type="synonym">f3</name>
</gene>
<evidence type="ECO:0000313" key="7">
    <source>
        <dbReference type="EMBL" id="AKM20919.1"/>
    </source>
</evidence>
<organism evidence="7">
    <name type="scientific">Ctenopharyngodon idella</name>
    <name type="common">Grass carp</name>
    <name type="synonym">Leuciscus idella</name>
    <dbReference type="NCBI Taxonomy" id="7959"/>
    <lineage>
        <taxon>Eukaryota</taxon>
        <taxon>Metazoa</taxon>
        <taxon>Chordata</taxon>
        <taxon>Craniata</taxon>
        <taxon>Vertebrata</taxon>
        <taxon>Euteleostomi</taxon>
        <taxon>Actinopterygii</taxon>
        <taxon>Neopterygii</taxon>
        <taxon>Teleostei</taxon>
        <taxon>Ostariophysi</taxon>
        <taxon>Cypriniformes</taxon>
        <taxon>Xenocyprididae</taxon>
        <taxon>Xenocypridinae</taxon>
        <taxon>Ctenopharyngodon</taxon>
    </lineage>
</organism>
<reference evidence="7" key="2">
    <citation type="submission" date="2015-01" db="EMBL/GenBank/DDBJ databases">
        <title>Molecular cloning and expression analysis of interleukin-17a/f3 from Ctenopharyngodon idella.</title>
        <authorList>
            <person name="Song X."/>
            <person name="Sun B."/>
            <person name="Bo Y."/>
            <person name="Wu K."/>
            <person name="Gong C."/>
        </authorList>
    </citation>
    <scope>NUCLEOTIDE SEQUENCE</scope>
</reference>
<dbReference type="OrthoDB" id="6093351at2759"/>
<keyword evidence="3" id="KW-0202">Cytokine</keyword>
<proteinExistence type="evidence at transcript level"/>
<dbReference type="GO" id="GO:0005125">
    <property type="term" value="F:cytokine activity"/>
    <property type="evidence" value="ECO:0007669"/>
    <property type="project" value="UniProtKB-KW"/>
</dbReference>
<comment type="similarity">
    <text evidence="2">Belongs to the IL-17 family.</text>
</comment>
<dbReference type="EMBL" id="KP412316">
    <property type="protein sequence ID" value="AKM20920.1"/>
    <property type="molecule type" value="Genomic_DNA"/>
</dbReference>
<comment type="subcellular location">
    <subcellularLocation>
        <location evidence="1">Secreted</location>
    </subcellularLocation>
</comment>
<evidence type="ECO:0000256" key="4">
    <source>
        <dbReference type="ARBA" id="ARBA00022525"/>
    </source>
</evidence>
<dbReference type="SMR" id="A0A0G3Y512"/>
<name>A0A0G3Y512_CTEID</name>
<dbReference type="EMBL" id="KP412313">
    <property type="protein sequence ID" value="AKM20919.1"/>
    <property type="molecule type" value="mRNA"/>
</dbReference>
<evidence type="ECO:0000256" key="6">
    <source>
        <dbReference type="SAM" id="SignalP"/>
    </source>
</evidence>
<feature type="signal peptide" evidence="6">
    <location>
        <begin position="1"/>
        <end position="21"/>
    </location>
</feature>
<dbReference type="Pfam" id="PF06083">
    <property type="entry name" value="IL17"/>
    <property type="match status" value="1"/>
</dbReference>
<dbReference type="InterPro" id="IPR020440">
    <property type="entry name" value="IL-17_chr"/>
</dbReference>
<evidence type="ECO:0000256" key="1">
    <source>
        <dbReference type="ARBA" id="ARBA00004613"/>
    </source>
</evidence>
<evidence type="ECO:0000256" key="2">
    <source>
        <dbReference type="ARBA" id="ARBA00007236"/>
    </source>
</evidence>